<name>A0ABX8RK67_NOCIO</name>
<organism evidence="1 2">
    <name type="scientific">Nocardia iowensis</name>
    <dbReference type="NCBI Taxonomy" id="204891"/>
    <lineage>
        <taxon>Bacteria</taxon>
        <taxon>Bacillati</taxon>
        <taxon>Actinomycetota</taxon>
        <taxon>Actinomycetes</taxon>
        <taxon>Mycobacteriales</taxon>
        <taxon>Nocardiaceae</taxon>
        <taxon>Nocardia</taxon>
    </lineage>
</organism>
<evidence type="ECO:0000313" key="2">
    <source>
        <dbReference type="Proteomes" id="UP000694257"/>
    </source>
</evidence>
<keyword evidence="2" id="KW-1185">Reference proteome</keyword>
<accession>A0ABX8RK67</accession>
<proteinExistence type="predicted"/>
<dbReference type="Proteomes" id="UP000694257">
    <property type="component" value="Chromosome"/>
</dbReference>
<protein>
    <submittedName>
        <fullName evidence="1">Uncharacterized protein</fullName>
    </submittedName>
</protein>
<sequence>MDKPSRQSLERLWGEHRQAPFPPRARGVDIAGVDLVMLDGATAGCVHTALSHALDDRRRRALVKCIESLGRILPHLEDEYEAEYFERVRDIAVVLAALEGVEIDAKPSP</sequence>
<dbReference type="RefSeq" id="WP_218469698.1">
    <property type="nucleotide sequence ID" value="NZ_BAABJN010000011.1"/>
</dbReference>
<evidence type="ECO:0000313" key="1">
    <source>
        <dbReference type="EMBL" id="QXN88815.1"/>
    </source>
</evidence>
<reference evidence="1 2" key="1">
    <citation type="submission" date="2021-07" db="EMBL/GenBank/DDBJ databases">
        <title>Whole Genome Sequence of Nocardia Iowensis.</title>
        <authorList>
            <person name="Lamm A."/>
            <person name="Collins-Fairclough A.M."/>
            <person name="Bunk B."/>
            <person name="Sproer C."/>
        </authorList>
    </citation>
    <scope>NUCLEOTIDE SEQUENCE [LARGE SCALE GENOMIC DNA]</scope>
    <source>
        <strain evidence="1 2">NRRL 5646</strain>
    </source>
</reference>
<gene>
    <name evidence="1" type="ORF">KV110_24895</name>
</gene>
<dbReference type="EMBL" id="CP078145">
    <property type="protein sequence ID" value="QXN88815.1"/>
    <property type="molecule type" value="Genomic_DNA"/>
</dbReference>